<dbReference type="RefSeq" id="XP_022106928.1">
    <property type="nucleotide sequence ID" value="XM_022251236.1"/>
</dbReference>
<keyword evidence="4" id="KW-1185">Reference proteome</keyword>
<evidence type="ECO:0000256" key="1">
    <source>
        <dbReference type="ARBA" id="ARBA00022603"/>
    </source>
</evidence>
<dbReference type="KEGG" id="aplc:110988010"/>
<evidence type="ECO:0000313" key="4">
    <source>
        <dbReference type="Proteomes" id="UP000694845"/>
    </source>
</evidence>
<dbReference type="GO" id="GO:0032259">
    <property type="term" value="P:methylation"/>
    <property type="evidence" value="ECO:0007669"/>
    <property type="project" value="UniProtKB-KW"/>
</dbReference>
<dbReference type="OrthoDB" id="8120422at2759"/>
<dbReference type="PANTHER" id="PTHR46429:SF1">
    <property type="entry name" value="23S RRNA (GUANOSINE-2'-O-)-METHYLTRANSFERASE RLMB"/>
    <property type="match status" value="1"/>
</dbReference>
<dbReference type="SUPFAM" id="SSF75217">
    <property type="entry name" value="alpha/beta knot"/>
    <property type="match status" value="1"/>
</dbReference>
<dbReference type="GO" id="GO:0003723">
    <property type="term" value="F:RNA binding"/>
    <property type="evidence" value="ECO:0007669"/>
    <property type="project" value="InterPro"/>
</dbReference>
<keyword evidence="1" id="KW-0489">Methyltransferase</keyword>
<dbReference type="AlphaFoldDB" id="A0A8B7ZMU4"/>
<dbReference type="GO" id="GO:0006396">
    <property type="term" value="P:RNA processing"/>
    <property type="evidence" value="ECO:0007669"/>
    <property type="project" value="InterPro"/>
</dbReference>
<name>A0A8B7ZMU4_ACAPL</name>
<reference evidence="5" key="1">
    <citation type="submission" date="2025-08" db="UniProtKB">
        <authorList>
            <consortium name="RefSeq"/>
        </authorList>
    </citation>
    <scope>IDENTIFICATION</scope>
</reference>
<dbReference type="Pfam" id="PF00588">
    <property type="entry name" value="SpoU_methylase"/>
    <property type="match status" value="1"/>
</dbReference>
<dbReference type="InterPro" id="IPR004441">
    <property type="entry name" value="rRNA_MeTrfase_TrmH"/>
</dbReference>
<evidence type="ECO:0000313" key="5">
    <source>
        <dbReference type="RefSeq" id="XP_022106928.1"/>
    </source>
</evidence>
<accession>A0A8B7ZMU4</accession>
<sequence>MAAEISHFPLFSFDDLLIDIKNKTSPQIILILDSIHDPQNVGAIIRSACATGVDAIIIAKTGQAPINSTIAKTSAGRTGVSSLLHRASDFRVYLPMINTESLNVNAATAVLLYEIRKKQNF</sequence>
<protein>
    <submittedName>
        <fullName evidence="5">Uncharacterized protein LOC110988010</fullName>
    </submittedName>
</protein>
<dbReference type="InterPro" id="IPR029028">
    <property type="entry name" value="Alpha/beta_knot_MTases"/>
</dbReference>
<feature type="domain" description="tRNA/rRNA methyltransferase SpoU type" evidence="3">
    <location>
        <begin position="28"/>
        <end position="77"/>
    </location>
</feature>
<keyword evidence="2" id="KW-0808">Transferase</keyword>
<gene>
    <name evidence="5" type="primary">LOC110988010</name>
</gene>
<dbReference type="Gene3D" id="3.40.1280.10">
    <property type="match status" value="2"/>
</dbReference>
<dbReference type="InterPro" id="IPR029026">
    <property type="entry name" value="tRNA_m1G_MTases_N"/>
</dbReference>
<dbReference type="GO" id="GO:0008173">
    <property type="term" value="F:RNA methyltransferase activity"/>
    <property type="evidence" value="ECO:0007669"/>
    <property type="project" value="InterPro"/>
</dbReference>
<dbReference type="PANTHER" id="PTHR46429">
    <property type="entry name" value="23S RRNA (GUANOSINE-2'-O-)-METHYLTRANSFERASE RLMB"/>
    <property type="match status" value="1"/>
</dbReference>
<dbReference type="InterPro" id="IPR001537">
    <property type="entry name" value="SpoU_MeTrfase"/>
</dbReference>
<dbReference type="Proteomes" id="UP000694845">
    <property type="component" value="Unplaced"/>
</dbReference>
<evidence type="ECO:0000259" key="3">
    <source>
        <dbReference type="Pfam" id="PF00588"/>
    </source>
</evidence>
<proteinExistence type="predicted"/>
<dbReference type="GeneID" id="110988010"/>
<dbReference type="GO" id="GO:0005829">
    <property type="term" value="C:cytosol"/>
    <property type="evidence" value="ECO:0007669"/>
    <property type="project" value="TreeGrafter"/>
</dbReference>
<organism evidence="4 5">
    <name type="scientific">Acanthaster planci</name>
    <name type="common">Crown-of-thorns starfish</name>
    <dbReference type="NCBI Taxonomy" id="133434"/>
    <lineage>
        <taxon>Eukaryota</taxon>
        <taxon>Metazoa</taxon>
        <taxon>Echinodermata</taxon>
        <taxon>Eleutherozoa</taxon>
        <taxon>Asterozoa</taxon>
        <taxon>Asteroidea</taxon>
        <taxon>Valvatacea</taxon>
        <taxon>Valvatida</taxon>
        <taxon>Acanthasteridae</taxon>
        <taxon>Acanthaster</taxon>
    </lineage>
</organism>
<evidence type="ECO:0000256" key="2">
    <source>
        <dbReference type="ARBA" id="ARBA00022679"/>
    </source>
</evidence>